<sequence>MYTRTTVVGVFTDHTQADYAIEQLQNAGFTNEQIGFIARNPETGDTVTESGAEAKATATAAGAVGGGVVGGVVGAGIALLIPGIGPAIAGGVLAATLGGVAVGAVAGGLIGALTNMGIPADEARYYQEEIEAGRTLVTVKAGDRYQDALTILRQNGAYVRTDNEVQQTDQNDVQYTSENQVPPYQRPMDTTSTEPGPVAYPGGTPLGSPGYTQYNEPAPEKMQPAHYEGYTPEKQAQTTNYEGHTPSEKQGPAETYSHDIPPVTERKEHEISKRDLTEEEQWRRSTESPYDRR</sequence>
<keyword evidence="2" id="KW-0812">Transmembrane</keyword>
<evidence type="ECO:0000256" key="1">
    <source>
        <dbReference type="SAM" id="MobiDB-lite"/>
    </source>
</evidence>
<comment type="caution">
    <text evidence="3">The sequence shown here is derived from an EMBL/GenBank/DDBJ whole genome shotgun (WGS) entry which is preliminary data.</text>
</comment>
<feature type="compositionally biased region" description="Basic and acidic residues" evidence="1">
    <location>
        <begin position="264"/>
        <end position="293"/>
    </location>
</feature>
<keyword evidence="4" id="KW-1185">Reference proteome</keyword>
<feature type="compositionally biased region" description="Polar residues" evidence="1">
    <location>
        <begin position="164"/>
        <end position="194"/>
    </location>
</feature>
<dbReference type="InterPro" id="IPR052948">
    <property type="entry name" value="Low_temp-induced_all0457"/>
</dbReference>
<evidence type="ECO:0000256" key="2">
    <source>
        <dbReference type="SAM" id="Phobius"/>
    </source>
</evidence>
<dbReference type="EMBL" id="QKUF01000007">
    <property type="protein sequence ID" value="PZW30678.1"/>
    <property type="molecule type" value="Genomic_DNA"/>
</dbReference>
<gene>
    <name evidence="3" type="ORF">EI42_02652</name>
</gene>
<feature type="region of interest" description="Disordered" evidence="1">
    <location>
        <begin position="162"/>
        <end position="293"/>
    </location>
</feature>
<keyword evidence="2" id="KW-0472">Membrane</keyword>
<proteinExistence type="predicted"/>
<dbReference type="Proteomes" id="UP000248806">
    <property type="component" value="Unassembled WGS sequence"/>
</dbReference>
<dbReference type="RefSeq" id="WP_111322638.1">
    <property type="nucleotide sequence ID" value="NZ_BIFX01000001.1"/>
</dbReference>
<accession>A0A326U7A6</accession>
<protein>
    <submittedName>
        <fullName evidence="3">Heat induced stress protein YflT</fullName>
    </submittedName>
</protein>
<reference evidence="3 4" key="1">
    <citation type="submission" date="2018-06" db="EMBL/GenBank/DDBJ databases">
        <title>Genomic Encyclopedia of Archaeal and Bacterial Type Strains, Phase II (KMG-II): from individual species to whole genera.</title>
        <authorList>
            <person name="Goeker M."/>
        </authorList>
    </citation>
    <scope>NUCLEOTIDE SEQUENCE [LARGE SCALE GENOMIC DNA]</scope>
    <source>
        <strain evidence="3 4">ATCC BAA-1881</strain>
    </source>
</reference>
<dbReference type="PANTHER" id="PTHR36109:SF2">
    <property type="entry name" value="MEMBRANE PROTEIN"/>
    <property type="match status" value="1"/>
</dbReference>
<organism evidence="3 4">
    <name type="scientific">Thermosporothrix hazakensis</name>
    <dbReference type="NCBI Taxonomy" id="644383"/>
    <lineage>
        <taxon>Bacteria</taxon>
        <taxon>Bacillati</taxon>
        <taxon>Chloroflexota</taxon>
        <taxon>Ktedonobacteria</taxon>
        <taxon>Ktedonobacterales</taxon>
        <taxon>Thermosporotrichaceae</taxon>
        <taxon>Thermosporothrix</taxon>
    </lineage>
</organism>
<keyword evidence="2" id="KW-1133">Transmembrane helix</keyword>
<name>A0A326U7A6_THEHA</name>
<evidence type="ECO:0000313" key="3">
    <source>
        <dbReference type="EMBL" id="PZW30678.1"/>
    </source>
</evidence>
<feature type="transmembrane region" description="Helical" evidence="2">
    <location>
        <begin position="60"/>
        <end position="81"/>
    </location>
</feature>
<dbReference type="PANTHER" id="PTHR36109">
    <property type="entry name" value="MEMBRANE PROTEIN-RELATED"/>
    <property type="match status" value="1"/>
</dbReference>
<feature type="transmembrane region" description="Helical" evidence="2">
    <location>
        <begin position="87"/>
        <end position="114"/>
    </location>
</feature>
<dbReference type="OrthoDB" id="158257at2"/>
<evidence type="ECO:0000313" key="4">
    <source>
        <dbReference type="Proteomes" id="UP000248806"/>
    </source>
</evidence>
<dbReference type="AlphaFoldDB" id="A0A326U7A6"/>